<feature type="binding site" evidence="6">
    <location>
        <position position="73"/>
    </location>
    <ligand>
        <name>urate</name>
        <dbReference type="ChEBI" id="CHEBI:17775"/>
    </ligand>
</feature>
<evidence type="ECO:0000256" key="1">
    <source>
        <dbReference type="ARBA" id="ARBA00004831"/>
    </source>
</evidence>
<protein>
    <recommendedName>
        <fullName evidence="5 7">Uricase</fullName>
        <ecNumber evidence="5 7">1.7.3.3</ecNumber>
    </recommendedName>
    <alternativeName>
        <fullName evidence="5">Urate oxidase</fullName>
    </alternativeName>
</protein>
<dbReference type="NCBIfam" id="TIGR03383">
    <property type="entry name" value="urate_oxi"/>
    <property type="match status" value="1"/>
</dbReference>
<keyword evidence="4 5" id="KW-0560">Oxidoreductase</keyword>
<feature type="binding site" evidence="6">
    <location>
        <position position="73"/>
    </location>
    <ligand>
        <name>O2</name>
        <dbReference type="ChEBI" id="CHEBI:15379"/>
    </ligand>
</feature>
<dbReference type="GO" id="GO:0004846">
    <property type="term" value="F:urate oxidase activity"/>
    <property type="evidence" value="ECO:0007669"/>
    <property type="project" value="UniProtKB-EC"/>
</dbReference>
<feature type="binding site" evidence="6">
    <location>
        <position position="74"/>
    </location>
    <ligand>
        <name>5-hydroxyisourate</name>
        <dbReference type="ChEBI" id="CHEBI:18072"/>
    </ligand>
</feature>
<name>A0A6J4VUH6_9DEIN</name>
<comment type="pathway">
    <text evidence="1 5">Purine metabolism; urate degradation; (S)-allantoin from urate: step 1/3.</text>
</comment>
<evidence type="ECO:0000256" key="4">
    <source>
        <dbReference type="ARBA" id="ARBA00023002"/>
    </source>
</evidence>
<evidence type="ECO:0000313" key="8">
    <source>
        <dbReference type="EMBL" id="CAA9583311.1"/>
    </source>
</evidence>
<dbReference type="PANTHER" id="PTHR42874:SF1">
    <property type="entry name" value="URICASE"/>
    <property type="match status" value="1"/>
</dbReference>
<feature type="binding site" evidence="6">
    <location>
        <position position="73"/>
    </location>
    <ligand>
        <name>5-hydroxyisourate</name>
        <dbReference type="ChEBI" id="CHEBI:18072"/>
    </ligand>
</feature>
<evidence type="ECO:0000256" key="2">
    <source>
        <dbReference type="ARBA" id="ARBA00009760"/>
    </source>
</evidence>
<evidence type="ECO:0000256" key="6">
    <source>
        <dbReference type="PIRSR" id="PIRSR000241-2"/>
    </source>
</evidence>
<feature type="binding site" evidence="6">
    <location>
        <position position="74"/>
    </location>
    <ligand>
        <name>urate</name>
        <dbReference type="ChEBI" id="CHEBI:17775"/>
    </ligand>
</feature>
<feature type="binding site" evidence="6">
    <location>
        <position position="275"/>
    </location>
    <ligand>
        <name>urate</name>
        <dbReference type="ChEBI" id="CHEBI:17775"/>
    </ligand>
</feature>
<keyword evidence="3 5" id="KW-0659">Purine metabolism</keyword>
<feature type="binding site" evidence="6">
    <location>
        <position position="200"/>
    </location>
    <ligand>
        <name>urate</name>
        <dbReference type="ChEBI" id="CHEBI:17775"/>
    </ligand>
</feature>
<organism evidence="8">
    <name type="scientific">uncultured Truepera sp</name>
    <dbReference type="NCBI Taxonomy" id="543023"/>
    <lineage>
        <taxon>Bacteria</taxon>
        <taxon>Thermotogati</taxon>
        <taxon>Deinococcota</taxon>
        <taxon>Deinococci</taxon>
        <taxon>Trueperales</taxon>
        <taxon>Trueperaceae</taxon>
        <taxon>Truepera</taxon>
        <taxon>environmental samples</taxon>
    </lineage>
</organism>
<dbReference type="PANTHER" id="PTHR42874">
    <property type="entry name" value="URICASE"/>
    <property type="match status" value="1"/>
</dbReference>
<dbReference type="Gene3D" id="3.10.270.10">
    <property type="entry name" value="Urate Oxidase"/>
    <property type="match status" value="1"/>
</dbReference>
<comment type="function">
    <text evidence="5 7">Catalyzes the oxidation of uric acid to 5-hydroxyisourate, which is further processed to form (S)-allantoin.</text>
</comment>
<dbReference type="InterPro" id="IPR002042">
    <property type="entry name" value="Uricase"/>
</dbReference>
<dbReference type="GO" id="GO:0019628">
    <property type="term" value="P:urate catabolic process"/>
    <property type="evidence" value="ECO:0007669"/>
    <property type="project" value="UniProtKB-UniPathway"/>
</dbReference>
<feature type="binding site" evidence="6">
    <location>
        <position position="249"/>
    </location>
    <ligand>
        <name>urate</name>
        <dbReference type="ChEBI" id="CHEBI:17775"/>
    </ligand>
</feature>
<dbReference type="PIRSF" id="PIRSF000241">
    <property type="entry name" value="Urate_oxidase"/>
    <property type="match status" value="1"/>
</dbReference>
<dbReference type="Pfam" id="PF01014">
    <property type="entry name" value="Uricase"/>
    <property type="match status" value="1"/>
</dbReference>
<dbReference type="PRINTS" id="PR00093">
    <property type="entry name" value="URICASE"/>
</dbReference>
<dbReference type="AlphaFoldDB" id="A0A6J4VUH6"/>
<comment type="similarity">
    <text evidence="2 5 7">Belongs to the uricase family.</text>
</comment>
<feature type="binding site" evidence="6">
    <location>
        <position position="275"/>
    </location>
    <ligand>
        <name>5-hydroxyisourate</name>
        <dbReference type="ChEBI" id="CHEBI:18072"/>
    </ligand>
</feature>
<reference evidence="8" key="1">
    <citation type="submission" date="2020-02" db="EMBL/GenBank/DDBJ databases">
        <authorList>
            <person name="Meier V. D."/>
        </authorList>
    </citation>
    <scope>NUCLEOTIDE SEQUENCE</scope>
    <source>
        <strain evidence="8">AVDCRST_MAG86</strain>
    </source>
</reference>
<gene>
    <name evidence="8" type="ORF">AVDCRST_MAG86-3153</name>
</gene>
<dbReference type="UniPathway" id="UPA00394">
    <property type="reaction ID" value="UER00650"/>
</dbReference>
<evidence type="ECO:0000256" key="3">
    <source>
        <dbReference type="ARBA" id="ARBA00022631"/>
    </source>
</evidence>
<dbReference type="SUPFAM" id="SSF55620">
    <property type="entry name" value="Tetrahydrobiopterin biosynthesis enzymes-like"/>
    <property type="match status" value="2"/>
</dbReference>
<evidence type="ECO:0000256" key="5">
    <source>
        <dbReference type="PIRNR" id="PIRNR000241"/>
    </source>
</evidence>
<feature type="binding site" evidence="6">
    <location>
        <position position="275"/>
    </location>
    <ligand>
        <name>O2</name>
        <dbReference type="ChEBI" id="CHEBI:15379"/>
    </ligand>
</feature>
<sequence length="319" mass="35155">MTKPVQIASIDYGKGGVSTYRFAAKPLVVPAIPESPFTGRGGELFGVEVDVQVLGGPFAAAYTDGDNHNVVATDTMKNFILKRALEFEGSTLEAFLDFVGRAFLATYPDMVAVHVTGREFPFRAALITDGDGFTPSTVLFSRSRDDYAVAELILERTPSGVALTDHECGRLELQLLKTTGSSFAAFARDAHTTLPEVQDRPLFIHLDVFWRYRDPSGMVADDPVGYVAAEQVRDHMAFTFHDFNSRSIQHLVHEMGVRLLARFPQLAEVRFEAQNRLWDKAFESDDPAVQVRTDPRPPYGRIGLTLAADAVVDAVADDL</sequence>
<feature type="binding site" evidence="6">
    <location>
        <position position="183"/>
    </location>
    <ligand>
        <name>5-hydroxyisourate</name>
        <dbReference type="ChEBI" id="CHEBI:18072"/>
    </ligand>
</feature>
<feature type="binding site" evidence="6">
    <location>
        <position position="183"/>
    </location>
    <ligand>
        <name>urate</name>
        <dbReference type="ChEBI" id="CHEBI:17775"/>
    </ligand>
</feature>
<comment type="catalytic activity">
    <reaction evidence="5 7">
        <text>urate + O2 + H2O = 5-hydroxyisourate + H2O2</text>
        <dbReference type="Rhea" id="RHEA:21368"/>
        <dbReference type="ChEBI" id="CHEBI:15377"/>
        <dbReference type="ChEBI" id="CHEBI:15379"/>
        <dbReference type="ChEBI" id="CHEBI:16240"/>
        <dbReference type="ChEBI" id="CHEBI:17775"/>
        <dbReference type="ChEBI" id="CHEBI:18072"/>
        <dbReference type="EC" id="1.7.3.3"/>
    </reaction>
</comment>
<proteinExistence type="inferred from homology"/>
<dbReference type="EC" id="1.7.3.3" evidence="5 7"/>
<accession>A0A6J4VUH6</accession>
<dbReference type="EMBL" id="CADCWP010000287">
    <property type="protein sequence ID" value="CAA9583311.1"/>
    <property type="molecule type" value="Genomic_DNA"/>
</dbReference>
<evidence type="ECO:0000256" key="7">
    <source>
        <dbReference type="RuleBase" id="RU004455"/>
    </source>
</evidence>
<feature type="binding site" evidence="6">
    <location>
        <position position="200"/>
    </location>
    <ligand>
        <name>5-hydroxyisourate</name>
        <dbReference type="ChEBI" id="CHEBI:18072"/>
    </ligand>
</feature>
<feature type="binding site" evidence="6">
    <location>
        <position position="249"/>
    </location>
    <ligand>
        <name>5-hydroxyisourate</name>
        <dbReference type="ChEBI" id="CHEBI:18072"/>
    </ligand>
</feature>
<dbReference type="GO" id="GO:0006145">
    <property type="term" value="P:purine nucleobase catabolic process"/>
    <property type="evidence" value="ECO:0007669"/>
    <property type="project" value="TreeGrafter"/>
</dbReference>